<feature type="compositionally biased region" description="Basic and acidic residues" evidence="1">
    <location>
        <begin position="51"/>
        <end position="61"/>
    </location>
</feature>
<evidence type="ECO:0000256" key="1">
    <source>
        <dbReference type="SAM" id="MobiDB-lite"/>
    </source>
</evidence>
<feature type="region of interest" description="Disordered" evidence="1">
    <location>
        <begin position="27"/>
        <end position="131"/>
    </location>
</feature>
<feature type="compositionally biased region" description="Polar residues" evidence="1">
    <location>
        <begin position="38"/>
        <end position="50"/>
    </location>
</feature>
<keyword evidence="4" id="KW-1185">Reference proteome</keyword>
<sequence>MSDANSSYNTCMSELQPLMMMDSSGKLTMIGASDPRNAANTNTDPSSQTEATKRSLEEHYKQVKSGSFRSYAANFAKNPASEPRTAVSTPTGPAQNAPEPSSQPQPRGPTLLDAPAPAKGHQRTRSNSMTQAMDATLTPVGNKGDAPQRTRSDLALSQTALPDSEASLPSDSDSLSVIEHTQDSESPHFNDSPLIRPKTLASAPMNDAERSLEKSAREPLVELDSEIIDRVSSLGRDLTSLESRLSAVEGRMVNKGMILSEISTARNQITMIEQAAFETKLVVVVAVLFGLLGLLVGVKARYEVVFSVSIRGETVLSVK</sequence>
<accession>A0A8J6B030</accession>
<feature type="compositionally biased region" description="Polar residues" evidence="1">
    <location>
        <begin position="161"/>
        <end position="175"/>
    </location>
</feature>
<evidence type="ECO:0000313" key="4">
    <source>
        <dbReference type="Proteomes" id="UP000717585"/>
    </source>
</evidence>
<keyword evidence="2" id="KW-1133">Transmembrane helix</keyword>
<name>A0A8J6B030_9EUKA</name>
<evidence type="ECO:0000256" key="2">
    <source>
        <dbReference type="SAM" id="Phobius"/>
    </source>
</evidence>
<reference evidence="3" key="1">
    <citation type="submission" date="2021-05" db="EMBL/GenBank/DDBJ databases">
        <title>A free-living protist that lacks canonical eukaryotic 1 DNA replication and segregation systems.</title>
        <authorList>
            <person name="Salas-Leiva D.E."/>
            <person name="Tromer E.C."/>
            <person name="Curtis B.A."/>
            <person name="Jerlstrom-Hultqvist J."/>
            <person name="Kolisko M."/>
            <person name="Yi Z."/>
            <person name="Salas-Leiva J.S."/>
            <person name="Gallot-Lavallee L."/>
            <person name="Kops G.J.P.L."/>
            <person name="Archibald J.M."/>
            <person name="Simpson A.G.B."/>
            <person name="Roger A.J."/>
        </authorList>
    </citation>
    <scope>NUCLEOTIDE SEQUENCE</scope>
    <source>
        <strain evidence="3">BICM</strain>
    </source>
</reference>
<feature type="transmembrane region" description="Helical" evidence="2">
    <location>
        <begin position="281"/>
        <end position="298"/>
    </location>
</feature>
<keyword evidence="2" id="KW-0472">Membrane</keyword>
<feature type="compositionally biased region" description="Polar residues" evidence="1">
    <location>
        <begin position="86"/>
        <end position="100"/>
    </location>
</feature>
<feature type="region of interest" description="Disordered" evidence="1">
    <location>
        <begin position="161"/>
        <end position="204"/>
    </location>
</feature>
<evidence type="ECO:0000313" key="3">
    <source>
        <dbReference type="EMBL" id="KAG9392613.1"/>
    </source>
</evidence>
<organism evidence="3 4">
    <name type="scientific">Carpediemonas membranifera</name>
    <dbReference type="NCBI Taxonomy" id="201153"/>
    <lineage>
        <taxon>Eukaryota</taxon>
        <taxon>Metamonada</taxon>
        <taxon>Carpediemonas-like organisms</taxon>
        <taxon>Carpediemonas</taxon>
    </lineage>
</organism>
<keyword evidence="2" id="KW-0812">Transmembrane</keyword>
<proteinExistence type="predicted"/>
<dbReference type="Proteomes" id="UP000717585">
    <property type="component" value="Unassembled WGS sequence"/>
</dbReference>
<comment type="caution">
    <text evidence="3">The sequence shown here is derived from an EMBL/GenBank/DDBJ whole genome shotgun (WGS) entry which is preliminary data.</text>
</comment>
<gene>
    <name evidence="3" type="ORF">J8273_6081</name>
</gene>
<dbReference type="EMBL" id="JAHDYR010000036">
    <property type="protein sequence ID" value="KAG9392613.1"/>
    <property type="molecule type" value="Genomic_DNA"/>
</dbReference>
<protein>
    <submittedName>
        <fullName evidence="3">Uncharacterized protein</fullName>
    </submittedName>
</protein>
<dbReference type="AlphaFoldDB" id="A0A8J6B030"/>